<keyword evidence="1" id="KW-0732">Signal</keyword>
<sequence length="396" mass="42545">MKFALLLMAVVATQAIAQTSIQQEDAALYERHDWFTLRDRIAAGIARDSLAIGATAVAFDDEAQARLHLEPLLKGKQAAEAHGWLSYMDLRKGHYRAAAAHIAATDPGNPNPLAETFRTLSDQVTAEMVPATIRYRIFQNKLFVPIAVNGMPAELIVDTDANLSFLSETAAKSMGLTIRDSAATTVGALGSASRLRITIADVRIGKAHLRNVAFMVLPDDASLFDTLAPNQQGALGLPVFLALEQVSWDRDGNFRIGAGHDSTRPSSPIGFDGADPIVRFSHQGTVLTGVFDTGAETTDLWQPFATAFAALLKEKGTAGMKQVRGFGGNGQVSEVLVPEIALNYGGVTVRAAPAHVLTARTTANSDWLAGRMGLDLLRQAGRVTIDFRDNRLQLTE</sequence>
<dbReference type="SUPFAM" id="SSF50630">
    <property type="entry name" value="Acid proteases"/>
    <property type="match status" value="1"/>
</dbReference>
<accession>A0A418YUM0</accession>
<feature type="signal peptide" evidence="1">
    <location>
        <begin position="1"/>
        <end position="17"/>
    </location>
</feature>
<feature type="chain" id="PRO_5019195473" description="Peptidase A2 domain-containing protein" evidence="1">
    <location>
        <begin position="18"/>
        <end position="396"/>
    </location>
</feature>
<dbReference type="OrthoDB" id="110895at2"/>
<dbReference type="AlphaFoldDB" id="A0A418YUM0"/>
<dbReference type="EMBL" id="QVRA01000005">
    <property type="protein sequence ID" value="RJG55862.1"/>
    <property type="molecule type" value="Genomic_DNA"/>
</dbReference>
<proteinExistence type="predicted"/>
<evidence type="ECO:0008006" key="4">
    <source>
        <dbReference type="Google" id="ProtNLM"/>
    </source>
</evidence>
<gene>
    <name evidence="2" type="ORF">D0Z70_07435</name>
</gene>
<evidence type="ECO:0000313" key="3">
    <source>
        <dbReference type="Proteomes" id="UP000283469"/>
    </source>
</evidence>
<dbReference type="Pfam" id="PF13650">
    <property type="entry name" value="Asp_protease_2"/>
    <property type="match status" value="1"/>
</dbReference>
<protein>
    <recommendedName>
        <fullName evidence="4">Peptidase A2 domain-containing protein</fullName>
    </recommendedName>
</protein>
<dbReference type="InterPro" id="IPR034122">
    <property type="entry name" value="Retropepsin-like_bacterial"/>
</dbReference>
<comment type="caution">
    <text evidence="2">The sequence shown here is derived from an EMBL/GenBank/DDBJ whole genome shotgun (WGS) entry which is preliminary data.</text>
</comment>
<keyword evidence="3" id="KW-1185">Reference proteome</keyword>
<reference evidence="2 3" key="1">
    <citation type="submission" date="2018-08" db="EMBL/GenBank/DDBJ databases">
        <title>Sphingobium sp. EO9.</title>
        <authorList>
            <person name="Park Y."/>
            <person name="Kim K.H."/>
            <person name="Jeon C.O."/>
        </authorList>
    </citation>
    <scope>NUCLEOTIDE SEQUENCE [LARGE SCALE GENOMIC DNA]</scope>
    <source>
        <strain evidence="2 3">EO9</strain>
    </source>
</reference>
<dbReference type="Proteomes" id="UP000283469">
    <property type="component" value="Unassembled WGS sequence"/>
</dbReference>
<evidence type="ECO:0000256" key="1">
    <source>
        <dbReference type="SAM" id="SignalP"/>
    </source>
</evidence>
<organism evidence="2 3">
    <name type="scientific">Sphingobium terrigena</name>
    <dbReference type="NCBI Taxonomy" id="2304063"/>
    <lineage>
        <taxon>Bacteria</taxon>
        <taxon>Pseudomonadati</taxon>
        <taxon>Pseudomonadota</taxon>
        <taxon>Alphaproteobacteria</taxon>
        <taxon>Sphingomonadales</taxon>
        <taxon>Sphingomonadaceae</taxon>
        <taxon>Sphingobium</taxon>
    </lineage>
</organism>
<name>A0A418YUM0_9SPHN</name>
<dbReference type="Gene3D" id="2.40.70.10">
    <property type="entry name" value="Acid Proteases"/>
    <property type="match status" value="2"/>
</dbReference>
<evidence type="ECO:0000313" key="2">
    <source>
        <dbReference type="EMBL" id="RJG55862.1"/>
    </source>
</evidence>
<dbReference type="CDD" id="cd05483">
    <property type="entry name" value="retropepsin_like_bacteria"/>
    <property type="match status" value="1"/>
</dbReference>
<dbReference type="InterPro" id="IPR021109">
    <property type="entry name" value="Peptidase_aspartic_dom_sf"/>
</dbReference>